<protein>
    <submittedName>
        <fullName evidence="1">Uncharacterized protein</fullName>
    </submittedName>
</protein>
<dbReference type="RefSeq" id="WP_120383155.1">
    <property type="nucleotide sequence ID" value="NZ_RAXT01000005.1"/>
</dbReference>
<evidence type="ECO:0000313" key="1">
    <source>
        <dbReference type="EMBL" id="RKG39475.1"/>
    </source>
</evidence>
<sequence length="217" mass="25565">MKVNKKIILIANSEHTFDINQYITETDIIVRFNLPKSTTLTKTGQRTDILFLANSVDVVQKKLKANSKFIKFLQTINNPFTIIFPYSDNLIKINKPKYKKKTLLFFKILTDNFNNIEYSNFLKGLGYTLEILPDYYYLDLKKQVDPDTKNILSTGFLAANYFLNNPTYQDYTVYLHGFSFEGWDGHNWDKEKEYMNEMIKNHKIHIFPKDKNTIDSI</sequence>
<comment type="caution">
    <text evidence="1">The sequence shown here is derived from an EMBL/GenBank/DDBJ whole genome shotgun (WGS) entry which is preliminary data.</text>
</comment>
<keyword evidence="2" id="KW-1185">Reference proteome</keyword>
<evidence type="ECO:0000313" key="2">
    <source>
        <dbReference type="Proteomes" id="UP000280405"/>
    </source>
</evidence>
<accession>A0A3A8EY25</accession>
<dbReference type="InterPro" id="IPR038578">
    <property type="entry name" value="GT29-like_sf"/>
</dbReference>
<reference evidence="1 2" key="1">
    <citation type="submission" date="2018-09" db="EMBL/GenBank/DDBJ databases">
        <title>The draft genome of Acinetobacter spp. strains.</title>
        <authorList>
            <person name="Qin J."/>
            <person name="Feng Y."/>
            <person name="Zong Z."/>
        </authorList>
    </citation>
    <scope>NUCLEOTIDE SEQUENCE [LARGE SCALE GENOMIC DNA]</scope>
    <source>
        <strain evidence="1 2">WCHAc060115</strain>
    </source>
</reference>
<dbReference type="Proteomes" id="UP000280405">
    <property type="component" value="Unassembled WGS sequence"/>
</dbReference>
<name>A0A3A8EY25_9GAMM</name>
<gene>
    <name evidence="1" type="ORF">D7V20_04585</name>
</gene>
<dbReference type="Gene3D" id="3.90.1480.20">
    <property type="entry name" value="Glycosyl transferase family 29"/>
    <property type="match status" value="1"/>
</dbReference>
<dbReference type="EMBL" id="RAXT01000005">
    <property type="protein sequence ID" value="RKG39475.1"/>
    <property type="molecule type" value="Genomic_DNA"/>
</dbReference>
<proteinExistence type="predicted"/>
<dbReference type="OrthoDB" id="8451561at2"/>
<dbReference type="AlphaFoldDB" id="A0A3A8EY25"/>
<organism evidence="1 2">
    <name type="scientific">Acinetobacter rongchengensis</name>
    <dbReference type="NCBI Taxonomy" id="2419601"/>
    <lineage>
        <taxon>Bacteria</taxon>
        <taxon>Pseudomonadati</taxon>
        <taxon>Pseudomonadota</taxon>
        <taxon>Gammaproteobacteria</taxon>
        <taxon>Moraxellales</taxon>
        <taxon>Moraxellaceae</taxon>
        <taxon>Acinetobacter</taxon>
    </lineage>
</organism>